<dbReference type="CDD" id="cd08432">
    <property type="entry name" value="PBP2_GcdR_TrpI_HvrB_AmpR_like"/>
    <property type="match status" value="1"/>
</dbReference>
<dbReference type="EMBL" id="JBHUII010000004">
    <property type="protein sequence ID" value="MFD2205727.1"/>
    <property type="molecule type" value="Genomic_DNA"/>
</dbReference>
<dbReference type="RefSeq" id="WP_380250619.1">
    <property type="nucleotide sequence ID" value="NZ_JBHUII010000004.1"/>
</dbReference>
<protein>
    <submittedName>
        <fullName evidence="6">LysR substrate-binding domain-containing protein</fullName>
    </submittedName>
</protein>
<accession>A0ABW5BHW9</accession>
<dbReference type="SUPFAM" id="SSF53850">
    <property type="entry name" value="Periplasmic binding protein-like II"/>
    <property type="match status" value="1"/>
</dbReference>
<dbReference type="Proteomes" id="UP001597294">
    <property type="component" value="Unassembled WGS sequence"/>
</dbReference>
<evidence type="ECO:0000256" key="3">
    <source>
        <dbReference type="ARBA" id="ARBA00023125"/>
    </source>
</evidence>
<evidence type="ECO:0000313" key="6">
    <source>
        <dbReference type="EMBL" id="MFD2205727.1"/>
    </source>
</evidence>
<dbReference type="PANTHER" id="PTHR30537:SF74">
    <property type="entry name" value="HTH-TYPE TRANSCRIPTIONAL REGULATOR TRPI"/>
    <property type="match status" value="1"/>
</dbReference>
<proteinExistence type="inferred from homology"/>
<evidence type="ECO:0000256" key="1">
    <source>
        <dbReference type="ARBA" id="ARBA00009437"/>
    </source>
</evidence>
<comment type="caution">
    <text evidence="6">The sequence shown here is derived from an EMBL/GenBank/DDBJ whole genome shotgun (WGS) entry which is preliminary data.</text>
</comment>
<dbReference type="InterPro" id="IPR000847">
    <property type="entry name" value="LysR_HTH_N"/>
</dbReference>
<evidence type="ECO:0000259" key="5">
    <source>
        <dbReference type="PROSITE" id="PS50931"/>
    </source>
</evidence>
<gene>
    <name evidence="6" type="ORF">ACFSKO_08900</name>
</gene>
<dbReference type="InterPro" id="IPR005119">
    <property type="entry name" value="LysR_subst-bd"/>
</dbReference>
<keyword evidence="4" id="KW-0804">Transcription</keyword>
<dbReference type="PANTHER" id="PTHR30537">
    <property type="entry name" value="HTH-TYPE TRANSCRIPTIONAL REGULATOR"/>
    <property type="match status" value="1"/>
</dbReference>
<dbReference type="InterPro" id="IPR036388">
    <property type="entry name" value="WH-like_DNA-bd_sf"/>
</dbReference>
<dbReference type="InterPro" id="IPR058163">
    <property type="entry name" value="LysR-type_TF_proteobact-type"/>
</dbReference>
<dbReference type="Pfam" id="PF03466">
    <property type="entry name" value="LysR_substrate"/>
    <property type="match status" value="1"/>
</dbReference>
<sequence>MPRYLPPLNAVRAFEAAGRHESFSRAAEELNVTHAAISRHVRGLEKQLGAQLFRKVARGVALTENGKAYLVKITPALDLVSEASEALRGQQTGTILISCEPTFAMKWLMPRLGEFQEISPDVDVSLVASSELADLKNHQCDLAIRYYSQVPVGISCDLISTSPVFPYGIPTFMEAKLPEDLLQYKLLHEDKGQSWTSWFAKAGHENFQMPQKSSPLSSLLAIEGALAGQGVVLASAELVAKDVENGRLKRLSNVSLDYGRYYLVFLNEVVRKKHVAAFRQWIINSTTEFREN</sequence>
<keyword evidence="3" id="KW-0238">DNA-binding</keyword>
<feature type="domain" description="HTH lysR-type" evidence="5">
    <location>
        <begin position="6"/>
        <end position="63"/>
    </location>
</feature>
<evidence type="ECO:0000256" key="4">
    <source>
        <dbReference type="ARBA" id="ARBA00023163"/>
    </source>
</evidence>
<evidence type="ECO:0000313" key="7">
    <source>
        <dbReference type="Proteomes" id="UP001597294"/>
    </source>
</evidence>
<keyword evidence="7" id="KW-1185">Reference proteome</keyword>
<dbReference type="PROSITE" id="PS50931">
    <property type="entry name" value="HTH_LYSR"/>
    <property type="match status" value="1"/>
</dbReference>
<keyword evidence="2" id="KW-0805">Transcription regulation</keyword>
<evidence type="ECO:0000256" key="2">
    <source>
        <dbReference type="ARBA" id="ARBA00023015"/>
    </source>
</evidence>
<dbReference type="SUPFAM" id="SSF46785">
    <property type="entry name" value="Winged helix' DNA-binding domain"/>
    <property type="match status" value="1"/>
</dbReference>
<dbReference type="Gene3D" id="1.10.10.10">
    <property type="entry name" value="Winged helix-like DNA-binding domain superfamily/Winged helix DNA-binding domain"/>
    <property type="match status" value="1"/>
</dbReference>
<organism evidence="6 7">
    <name type="scientific">Kiloniella antarctica</name>
    <dbReference type="NCBI Taxonomy" id="1550907"/>
    <lineage>
        <taxon>Bacteria</taxon>
        <taxon>Pseudomonadati</taxon>
        <taxon>Pseudomonadota</taxon>
        <taxon>Alphaproteobacteria</taxon>
        <taxon>Rhodospirillales</taxon>
        <taxon>Kiloniellaceae</taxon>
        <taxon>Kiloniella</taxon>
    </lineage>
</organism>
<dbReference type="Pfam" id="PF00126">
    <property type="entry name" value="HTH_1"/>
    <property type="match status" value="1"/>
</dbReference>
<dbReference type="Gene3D" id="3.40.190.10">
    <property type="entry name" value="Periplasmic binding protein-like II"/>
    <property type="match status" value="2"/>
</dbReference>
<name>A0ABW5BHW9_9PROT</name>
<comment type="similarity">
    <text evidence="1">Belongs to the LysR transcriptional regulatory family.</text>
</comment>
<reference evidence="7" key="1">
    <citation type="journal article" date="2019" name="Int. J. Syst. Evol. Microbiol.">
        <title>The Global Catalogue of Microorganisms (GCM) 10K type strain sequencing project: providing services to taxonomists for standard genome sequencing and annotation.</title>
        <authorList>
            <consortium name="The Broad Institute Genomics Platform"/>
            <consortium name="The Broad Institute Genome Sequencing Center for Infectious Disease"/>
            <person name="Wu L."/>
            <person name="Ma J."/>
        </authorList>
    </citation>
    <scope>NUCLEOTIDE SEQUENCE [LARGE SCALE GENOMIC DNA]</scope>
    <source>
        <strain evidence="7">CGMCC 4.7192</strain>
    </source>
</reference>
<dbReference type="InterPro" id="IPR036390">
    <property type="entry name" value="WH_DNA-bd_sf"/>
</dbReference>
<dbReference type="PRINTS" id="PR00039">
    <property type="entry name" value="HTHLYSR"/>
</dbReference>